<comment type="subunit">
    <text evidence="7">Monomer. Binds directly to the core enzyme of the DNA-dependent RNA polymerase and to nascent RNA.</text>
</comment>
<dbReference type="Pfam" id="PF14520">
    <property type="entry name" value="HHH_5"/>
    <property type="match status" value="1"/>
</dbReference>
<dbReference type="FunFam" id="2.40.50.140:FF:000058">
    <property type="entry name" value="Transcription termination/antitermination protein NusA"/>
    <property type="match status" value="1"/>
</dbReference>
<keyword evidence="4 7" id="KW-0694">RNA-binding</keyword>
<evidence type="ECO:0000256" key="5">
    <source>
        <dbReference type="ARBA" id="ARBA00023015"/>
    </source>
</evidence>
<dbReference type="NCBIfam" id="TIGR01953">
    <property type="entry name" value="NusA"/>
    <property type="match status" value="1"/>
</dbReference>
<feature type="domain" description="S1 motif" evidence="8">
    <location>
        <begin position="135"/>
        <end position="199"/>
    </location>
</feature>
<evidence type="ECO:0000256" key="1">
    <source>
        <dbReference type="ARBA" id="ARBA00022472"/>
    </source>
</evidence>
<evidence type="ECO:0000313" key="9">
    <source>
        <dbReference type="EMBL" id="HGZ11996.1"/>
    </source>
</evidence>
<dbReference type="Pfam" id="PF00575">
    <property type="entry name" value="S1"/>
    <property type="match status" value="1"/>
</dbReference>
<dbReference type="InterPro" id="IPR004087">
    <property type="entry name" value="KH_dom"/>
</dbReference>
<evidence type="ECO:0000259" key="8">
    <source>
        <dbReference type="PROSITE" id="PS50126"/>
    </source>
</evidence>
<dbReference type="SUPFAM" id="SSF54814">
    <property type="entry name" value="Prokaryotic type KH domain (KH-domain type II)"/>
    <property type="match status" value="2"/>
</dbReference>
<dbReference type="PANTHER" id="PTHR22648:SF0">
    <property type="entry name" value="TRANSCRIPTION TERMINATION_ANTITERMINATION PROTEIN NUSA"/>
    <property type="match status" value="1"/>
</dbReference>
<proteinExistence type="inferred from homology"/>
<dbReference type="InterPro" id="IPR025249">
    <property type="entry name" value="TF_NusA_KH_1st"/>
</dbReference>
<dbReference type="SMART" id="SM00316">
    <property type="entry name" value="S1"/>
    <property type="match status" value="1"/>
</dbReference>
<dbReference type="GO" id="GO:0031564">
    <property type="term" value="P:transcription antitermination"/>
    <property type="evidence" value="ECO:0007669"/>
    <property type="project" value="UniProtKB-UniRule"/>
</dbReference>
<dbReference type="Gene3D" id="2.40.50.140">
    <property type="entry name" value="Nucleic acid-binding proteins"/>
    <property type="match status" value="1"/>
</dbReference>
<dbReference type="AlphaFoldDB" id="A0A7C5EME1"/>
<dbReference type="InterPro" id="IPR015946">
    <property type="entry name" value="KH_dom-like_a/b"/>
</dbReference>
<dbReference type="SMART" id="SM00278">
    <property type="entry name" value="HhH1"/>
    <property type="match status" value="2"/>
</dbReference>
<dbReference type="Pfam" id="PF26594">
    <property type="entry name" value="KH_NusA_2nd"/>
    <property type="match status" value="1"/>
</dbReference>
<dbReference type="InterPro" id="IPR010995">
    <property type="entry name" value="DNA_repair_Rad51/TF_NusA_a-hlx"/>
</dbReference>
<dbReference type="InterPro" id="IPR013735">
    <property type="entry name" value="TF_NusA_N"/>
</dbReference>
<comment type="function">
    <text evidence="7">Participates in both transcription termination and antitermination.</text>
</comment>
<evidence type="ECO:0000256" key="6">
    <source>
        <dbReference type="ARBA" id="ARBA00023163"/>
    </source>
</evidence>
<dbReference type="GO" id="GO:0000166">
    <property type="term" value="F:nucleotide binding"/>
    <property type="evidence" value="ECO:0007669"/>
    <property type="project" value="InterPro"/>
</dbReference>
<accession>A0A7C5EME1</accession>
<dbReference type="SUPFAM" id="SSF69705">
    <property type="entry name" value="Transcription factor NusA, N-terminal domain"/>
    <property type="match status" value="1"/>
</dbReference>
<evidence type="ECO:0000256" key="3">
    <source>
        <dbReference type="ARBA" id="ARBA00022814"/>
    </source>
</evidence>
<dbReference type="CDD" id="cd02134">
    <property type="entry name" value="KH-II_NusA_rpt1"/>
    <property type="match status" value="1"/>
</dbReference>
<dbReference type="Pfam" id="PF08529">
    <property type="entry name" value="NusA_N"/>
    <property type="match status" value="1"/>
</dbReference>
<dbReference type="HAMAP" id="MF_00945_B">
    <property type="entry name" value="NusA_B"/>
    <property type="match status" value="1"/>
</dbReference>
<organism evidence="9">
    <name type="scientific">Desulfobacca acetoxidans</name>
    <dbReference type="NCBI Taxonomy" id="60893"/>
    <lineage>
        <taxon>Bacteria</taxon>
        <taxon>Pseudomonadati</taxon>
        <taxon>Thermodesulfobacteriota</taxon>
        <taxon>Desulfobaccia</taxon>
        <taxon>Desulfobaccales</taxon>
        <taxon>Desulfobaccaceae</taxon>
        <taxon>Desulfobacca</taxon>
    </lineage>
</organism>
<gene>
    <name evidence="7 9" type="primary">nusA</name>
    <name evidence="9" type="ORF">ENW48_07235</name>
</gene>
<dbReference type="SUPFAM" id="SSF47794">
    <property type="entry name" value="Rad51 N-terminal domain-like"/>
    <property type="match status" value="1"/>
</dbReference>
<reference evidence="9" key="1">
    <citation type="journal article" date="2020" name="mSystems">
        <title>Genome- and Community-Level Interaction Insights into Carbon Utilization and Element Cycling Functions of Hydrothermarchaeota in Hydrothermal Sediment.</title>
        <authorList>
            <person name="Zhou Z."/>
            <person name="Liu Y."/>
            <person name="Xu W."/>
            <person name="Pan J."/>
            <person name="Luo Z.H."/>
            <person name="Li M."/>
        </authorList>
    </citation>
    <scope>NUCLEOTIDE SEQUENCE [LARGE SCALE GENOMIC DNA]</scope>
    <source>
        <strain evidence="9">SpSt-853</strain>
    </source>
</reference>
<dbReference type="GO" id="GO:0005829">
    <property type="term" value="C:cytosol"/>
    <property type="evidence" value="ECO:0007669"/>
    <property type="project" value="TreeGrafter"/>
</dbReference>
<dbReference type="InterPro" id="IPR030842">
    <property type="entry name" value="TF_NusA_bacterial"/>
</dbReference>
<dbReference type="GO" id="GO:0003677">
    <property type="term" value="F:DNA binding"/>
    <property type="evidence" value="ECO:0007669"/>
    <property type="project" value="InterPro"/>
</dbReference>
<keyword evidence="6 7" id="KW-0804">Transcription</keyword>
<dbReference type="InterPro" id="IPR003029">
    <property type="entry name" value="S1_domain"/>
</dbReference>
<dbReference type="EMBL" id="DTKJ01000051">
    <property type="protein sequence ID" value="HGZ11996.1"/>
    <property type="molecule type" value="Genomic_DNA"/>
</dbReference>
<sequence length="426" mass="46984">MNLELSRLIDQVSRDKGIDKELLISAIKDAIRSAARKKFGPKSDIEVEYRDDSGAMEVFQYKEVVSEVADPNREISLEEARRLDPECELGDQLGIRIDATQFGRIAAQSAKQIIMQRMKDAERDLVYEDFKDRKGEIINGIVQRLDPEGIIVNLGRTEALLPPSEQVPREIYHKGERLRAYVLDVKRQGRGPQIILSRTHPNFLVALFEAEVPEIAEGIVQILACAREPGNRSKIAVASRDSDVDPVGACVGLKGARVQNIVQELRGEKIDIIPWNPDIAKFATNALQPAEVSRIIINQEQQSLEVIVPDDQLSLAIGKRGQNVRLASKLTGWKIDVKTESKYSKSLKEGYLSLLRIPGVGEITANVLHEAGYTSAKEVAETSVEDLVQATGLSEKKAASIIAAAQEMIGLKPVEDQENPAPESGA</sequence>
<name>A0A7C5EME1_9BACT</name>
<dbReference type="PROSITE" id="PS50126">
    <property type="entry name" value="S1"/>
    <property type="match status" value="1"/>
</dbReference>
<comment type="caution">
    <text evidence="9">The sequence shown here is derived from an EMBL/GenBank/DDBJ whole genome shotgun (WGS) entry which is preliminary data.</text>
</comment>
<dbReference type="SMART" id="SM00322">
    <property type="entry name" value="KH"/>
    <property type="match status" value="2"/>
</dbReference>
<protein>
    <recommendedName>
        <fullName evidence="7">Transcription termination/antitermination protein NusA</fullName>
    </recommendedName>
</protein>
<dbReference type="GO" id="GO:0006281">
    <property type="term" value="P:DNA repair"/>
    <property type="evidence" value="ECO:0007669"/>
    <property type="project" value="InterPro"/>
</dbReference>
<dbReference type="InterPro" id="IPR003583">
    <property type="entry name" value="Hlx-hairpin-Hlx_DNA-bd_motif"/>
</dbReference>
<dbReference type="Gene3D" id="1.10.150.20">
    <property type="entry name" value="5' to 3' exonuclease, C-terminal subdomain"/>
    <property type="match status" value="1"/>
</dbReference>
<evidence type="ECO:0000256" key="2">
    <source>
        <dbReference type="ARBA" id="ARBA00022490"/>
    </source>
</evidence>
<dbReference type="InterPro" id="IPR036555">
    <property type="entry name" value="NusA_N_sf"/>
</dbReference>
<dbReference type="FunFam" id="3.30.1480.10:FF:000002">
    <property type="entry name" value="Transcription termination/antitermination protein NusA"/>
    <property type="match status" value="1"/>
</dbReference>
<keyword evidence="1 7" id="KW-0806">Transcription termination</keyword>
<dbReference type="InterPro" id="IPR012340">
    <property type="entry name" value="NA-bd_OB-fold"/>
</dbReference>
<dbReference type="PROSITE" id="PS50084">
    <property type="entry name" value="KH_TYPE_1"/>
    <property type="match status" value="1"/>
</dbReference>
<dbReference type="Gene3D" id="3.30.300.20">
    <property type="match status" value="2"/>
</dbReference>
<comment type="subcellular location">
    <subcellularLocation>
        <location evidence="7">Cytoplasm</location>
    </subcellularLocation>
</comment>
<evidence type="ECO:0000256" key="7">
    <source>
        <dbReference type="HAMAP-Rule" id="MF_00945"/>
    </source>
</evidence>
<dbReference type="CDD" id="cd04455">
    <property type="entry name" value="S1_NusA"/>
    <property type="match status" value="1"/>
</dbReference>
<dbReference type="InterPro" id="IPR009019">
    <property type="entry name" value="KH_sf_prok-type"/>
</dbReference>
<evidence type="ECO:0000256" key="4">
    <source>
        <dbReference type="ARBA" id="ARBA00022884"/>
    </source>
</evidence>
<dbReference type="InterPro" id="IPR010213">
    <property type="entry name" value="TF_NusA"/>
</dbReference>
<dbReference type="Gene3D" id="3.30.1480.10">
    <property type="entry name" value="NusA, N-terminal domain"/>
    <property type="match status" value="1"/>
</dbReference>
<dbReference type="CDD" id="cd22529">
    <property type="entry name" value="KH-II_NusA_rpt2"/>
    <property type="match status" value="1"/>
</dbReference>
<keyword evidence="5 7" id="KW-0805">Transcription regulation</keyword>
<keyword evidence="2 7" id="KW-0963">Cytoplasm</keyword>
<dbReference type="Pfam" id="PF13184">
    <property type="entry name" value="KH_NusA_1st"/>
    <property type="match status" value="1"/>
</dbReference>
<dbReference type="GO" id="GO:0003723">
    <property type="term" value="F:RNA binding"/>
    <property type="evidence" value="ECO:0007669"/>
    <property type="project" value="UniProtKB-UniRule"/>
</dbReference>
<dbReference type="FunFam" id="3.30.300.20:FF:000005">
    <property type="entry name" value="Transcription termination/antitermination protein NusA"/>
    <property type="match status" value="1"/>
</dbReference>
<dbReference type="SUPFAM" id="SSF50249">
    <property type="entry name" value="Nucleic acid-binding proteins"/>
    <property type="match status" value="1"/>
</dbReference>
<dbReference type="FunFam" id="3.30.300.20:FF:000002">
    <property type="entry name" value="Transcription termination/antitermination protein NusA"/>
    <property type="match status" value="1"/>
</dbReference>
<dbReference type="GO" id="GO:0006353">
    <property type="term" value="P:DNA-templated transcription termination"/>
    <property type="evidence" value="ECO:0007669"/>
    <property type="project" value="UniProtKB-UniRule"/>
</dbReference>
<keyword evidence="3 7" id="KW-0889">Transcription antitermination</keyword>
<dbReference type="GO" id="GO:0003700">
    <property type="term" value="F:DNA-binding transcription factor activity"/>
    <property type="evidence" value="ECO:0007669"/>
    <property type="project" value="InterPro"/>
</dbReference>
<dbReference type="PANTHER" id="PTHR22648">
    <property type="entry name" value="TRANSCRIPTION TERMINATION FACTOR NUSA"/>
    <property type="match status" value="1"/>
</dbReference>
<comment type="similarity">
    <text evidence="7">Belongs to the NusA family.</text>
</comment>
<dbReference type="InterPro" id="IPR058582">
    <property type="entry name" value="KH_NusA_2nd"/>
</dbReference>